<evidence type="ECO:0000256" key="2">
    <source>
        <dbReference type="ARBA" id="ARBA00009183"/>
    </source>
</evidence>
<dbReference type="Proteomes" id="UP000054270">
    <property type="component" value="Unassembled WGS sequence"/>
</dbReference>
<reference evidence="8" key="1">
    <citation type="submission" date="2014-04" db="EMBL/GenBank/DDBJ databases">
        <title>Evolutionary Origins and Diversification of the Mycorrhizal Mutualists.</title>
        <authorList>
            <consortium name="DOE Joint Genome Institute"/>
            <consortium name="Mycorrhizal Genomics Consortium"/>
            <person name="Kohler A."/>
            <person name="Kuo A."/>
            <person name="Nagy L.G."/>
            <person name="Floudas D."/>
            <person name="Copeland A."/>
            <person name="Barry K.W."/>
            <person name="Cichocki N."/>
            <person name="Veneault-Fourrey C."/>
            <person name="LaButti K."/>
            <person name="Lindquist E.A."/>
            <person name="Lipzen A."/>
            <person name="Lundell T."/>
            <person name="Morin E."/>
            <person name="Murat C."/>
            <person name="Riley R."/>
            <person name="Ohm R."/>
            <person name="Sun H."/>
            <person name="Tunlid A."/>
            <person name="Henrissat B."/>
            <person name="Grigoriev I.V."/>
            <person name="Hibbett D.S."/>
            <person name="Martin F."/>
        </authorList>
    </citation>
    <scope>NUCLEOTIDE SEQUENCE [LARGE SCALE GENOMIC DNA]</scope>
    <source>
        <strain evidence="8">FD-334 SS-4</strain>
    </source>
</reference>
<name>A0A0D2P5E2_HYPSF</name>
<keyword evidence="4" id="KW-0274">FAD</keyword>
<evidence type="ECO:0000256" key="3">
    <source>
        <dbReference type="ARBA" id="ARBA00022630"/>
    </source>
</evidence>
<keyword evidence="8" id="KW-1185">Reference proteome</keyword>
<dbReference type="OMA" id="PVIHKLM"/>
<dbReference type="GO" id="GO:0050661">
    <property type="term" value="F:NADP binding"/>
    <property type="evidence" value="ECO:0007669"/>
    <property type="project" value="InterPro"/>
</dbReference>
<evidence type="ECO:0000256" key="1">
    <source>
        <dbReference type="ARBA" id="ARBA00001974"/>
    </source>
</evidence>
<evidence type="ECO:0000256" key="4">
    <source>
        <dbReference type="ARBA" id="ARBA00022827"/>
    </source>
</evidence>
<evidence type="ECO:0000256" key="6">
    <source>
        <dbReference type="ARBA" id="ARBA00023002"/>
    </source>
</evidence>
<keyword evidence="3" id="KW-0285">Flavoprotein</keyword>
<dbReference type="GO" id="GO:0004499">
    <property type="term" value="F:N,N-dimethylaniline monooxygenase activity"/>
    <property type="evidence" value="ECO:0007669"/>
    <property type="project" value="InterPro"/>
</dbReference>
<dbReference type="OrthoDB" id="66881at2759"/>
<dbReference type="STRING" id="945553.A0A0D2P5E2"/>
<dbReference type="Gene3D" id="3.50.50.60">
    <property type="entry name" value="FAD/NAD(P)-binding domain"/>
    <property type="match status" value="2"/>
</dbReference>
<evidence type="ECO:0000313" key="8">
    <source>
        <dbReference type="Proteomes" id="UP000054270"/>
    </source>
</evidence>
<dbReference type="GO" id="GO:0050660">
    <property type="term" value="F:flavin adenine dinucleotide binding"/>
    <property type="evidence" value="ECO:0007669"/>
    <property type="project" value="InterPro"/>
</dbReference>
<proteinExistence type="inferred from homology"/>
<evidence type="ECO:0008006" key="9">
    <source>
        <dbReference type="Google" id="ProtNLM"/>
    </source>
</evidence>
<dbReference type="EMBL" id="KN817529">
    <property type="protein sequence ID" value="KJA26129.1"/>
    <property type="molecule type" value="Genomic_DNA"/>
</dbReference>
<dbReference type="PANTHER" id="PTHR23023">
    <property type="entry name" value="DIMETHYLANILINE MONOOXYGENASE"/>
    <property type="match status" value="1"/>
</dbReference>
<dbReference type="InterPro" id="IPR050346">
    <property type="entry name" value="FMO-like"/>
</dbReference>
<dbReference type="Pfam" id="PF00743">
    <property type="entry name" value="FMO-like"/>
    <property type="match status" value="2"/>
</dbReference>
<gene>
    <name evidence="7" type="ORF">HYPSUDRAFT_64341</name>
</gene>
<dbReference type="InterPro" id="IPR020946">
    <property type="entry name" value="Flavin_mOase-like"/>
</dbReference>
<keyword evidence="6" id="KW-0560">Oxidoreductase</keyword>
<comment type="cofactor">
    <cofactor evidence="1">
        <name>FAD</name>
        <dbReference type="ChEBI" id="CHEBI:57692"/>
    </cofactor>
</comment>
<evidence type="ECO:0000256" key="5">
    <source>
        <dbReference type="ARBA" id="ARBA00022857"/>
    </source>
</evidence>
<comment type="similarity">
    <text evidence="2">Belongs to the FMO family.</text>
</comment>
<dbReference type="PRINTS" id="PR00370">
    <property type="entry name" value="FMOXYGENASE"/>
</dbReference>
<dbReference type="SUPFAM" id="SSF51905">
    <property type="entry name" value="FAD/NAD(P)-binding domain"/>
    <property type="match status" value="2"/>
</dbReference>
<organism evidence="7 8">
    <name type="scientific">Hypholoma sublateritium (strain FD-334 SS-4)</name>
    <dbReference type="NCBI Taxonomy" id="945553"/>
    <lineage>
        <taxon>Eukaryota</taxon>
        <taxon>Fungi</taxon>
        <taxon>Dikarya</taxon>
        <taxon>Basidiomycota</taxon>
        <taxon>Agaricomycotina</taxon>
        <taxon>Agaricomycetes</taxon>
        <taxon>Agaricomycetidae</taxon>
        <taxon>Agaricales</taxon>
        <taxon>Agaricineae</taxon>
        <taxon>Strophariaceae</taxon>
        <taxon>Hypholoma</taxon>
    </lineage>
</organism>
<accession>A0A0D2P5E2</accession>
<sequence>MVNIARLLLPFISSTWPSQESLSVEYGAVPRKSVAIIGTGSAGLAMVKTLLDLPAEVRQGLEISVYEERENVAGVWLPDPRNVTPPEIPETPLYPLLHTNTPVPFMSYPGFPFLPKTELYPSHEEIEAYHLRYAQHYNLLPFISFNHELRKASWSGTAEKGHWIVSILDRTSGVLHTKNFDHLVVASGNHHIPRIPTWEGQHDWIANTPSNRLKRRIVHSVYYREPTAFTGQSVLVVGNGASGRDAASQVLKFAKEVFISIRHENVDPIDGVKIKPEISHFTANGVVFGDGTSIDPDVVILGTGYELRKPFLERTGELLADSSAHDNSSIAEGGLYTNLRYIFPLHRHILSLSTSYPTNALAFIGLPTYIPNCPSDVAQSLFAAHAIVNPSIFPPREELLQELAAYDEHLRSLGLDPYTNGHRMLLGTGPSDYQDELVDFLKEKGVIRDTGKKFVEGWRRDVYNYQALKRGWTRIRELGIGEEWTKDVETEAQWADLMWRINEWQERWEREQGLSFGRDPDLDLAG</sequence>
<dbReference type="InterPro" id="IPR036188">
    <property type="entry name" value="FAD/NAD-bd_sf"/>
</dbReference>
<dbReference type="FunFam" id="3.50.50.60:FF:000023">
    <property type="entry name" value="Dimethylaniline monooxygenase [N-oxide-forming]"/>
    <property type="match status" value="1"/>
</dbReference>
<keyword evidence="5" id="KW-0521">NADP</keyword>
<protein>
    <recommendedName>
        <fullName evidence="9">FAD/NAD(P)-binding domain-containing protein</fullName>
    </recommendedName>
</protein>
<evidence type="ECO:0000313" key="7">
    <source>
        <dbReference type="EMBL" id="KJA26129.1"/>
    </source>
</evidence>
<dbReference type="InterPro" id="IPR000960">
    <property type="entry name" value="Flavin_mOase"/>
</dbReference>
<dbReference type="AlphaFoldDB" id="A0A0D2P5E2"/>